<name>A0A368YC89_9BURK</name>
<dbReference type="SFLD" id="SFLDG00358">
    <property type="entry name" value="Main_(cytGST)"/>
    <property type="match status" value="1"/>
</dbReference>
<dbReference type="PANTHER" id="PTHR44051:SF19">
    <property type="entry name" value="DISULFIDE-BOND OXIDOREDUCTASE YFCG"/>
    <property type="match status" value="1"/>
</dbReference>
<dbReference type="Gene3D" id="3.40.30.10">
    <property type="entry name" value="Glutaredoxin"/>
    <property type="match status" value="1"/>
</dbReference>
<reference evidence="4 5" key="1">
    <citation type="submission" date="2018-07" db="EMBL/GenBank/DDBJ databases">
        <title>Genomic Encyclopedia of Type Strains, Phase IV (KMG-IV): sequencing the most valuable type-strain genomes for metagenomic binning, comparative biology and taxonomic classification.</title>
        <authorList>
            <person name="Goeker M."/>
        </authorList>
    </citation>
    <scope>NUCLEOTIDE SEQUENCE [LARGE SCALE GENOMIC DNA]</scope>
    <source>
        <strain evidence="4 5">DSM 21634</strain>
    </source>
</reference>
<evidence type="ECO:0000313" key="4">
    <source>
        <dbReference type="EMBL" id="RCW76467.1"/>
    </source>
</evidence>
<evidence type="ECO:0000313" key="5">
    <source>
        <dbReference type="Proteomes" id="UP000252884"/>
    </source>
</evidence>
<comment type="similarity">
    <text evidence="1">Belongs to the GST superfamily.</text>
</comment>
<dbReference type="PANTHER" id="PTHR44051">
    <property type="entry name" value="GLUTATHIONE S-TRANSFERASE-RELATED"/>
    <property type="match status" value="1"/>
</dbReference>
<dbReference type="PROSITE" id="PS50404">
    <property type="entry name" value="GST_NTER"/>
    <property type="match status" value="1"/>
</dbReference>
<dbReference type="SFLD" id="SFLDS00019">
    <property type="entry name" value="Glutathione_Transferase_(cytos"/>
    <property type="match status" value="1"/>
</dbReference>
<accession>A0A368YC89</accession>
<evidence type="ECO:0000259" key="3">
    <source>
        <dbReference type="PROSITE" id="PS50405"/>
    </source>
</evidence>
<dbReference type="SUPFAM" id="SSF47616">
    <property type="entry name" value="GST C-terminal domain-like"/>
    <property type="match status" value="1"/>
</dbReference>
<dbReference type="InterPro" id="IPR004046">
    <property type="entry name" value="GST_C"/>
</dbReference>
<dbReference type="AlphaFoldDB" id="A0A368YC89"/>
<dbReference type="SFLD" id="SFLDG01151">
    <property type="entry name" value="Main.2:_Nu-like"/>
    <property type="match status" value="1"/>
</dbReference>
<comment type="caution">
    <text evidence="4">The sequence shown here is derived from an EMBL/GenBank/DDBJ whole genome shotgun (WGS) entry which is preliminary data.</text>
</comment>
<evidence type="ECO:0000259" key="2">
    <source>
        <dbReference type="PROSITE" id="PS50404"/>
    </source>
</evidence>
<dbReference type="Pfam" id="PF00043">
    <property type="entry name" value="GST_C"/>
    <property type="match status" value="1"/>
</dbReference>
<dbReference type="PROSITE" id="PS50405">
    <property type="entry name" value="GST_CTER"/>
    <property type="match status" value="1"/>
</dbReference>
<dbReference type="InterPro" id="IPR010987">
    <property type="entry name" value="Glutathione-S-Trfase_C-like"/>
</dbReference>
<proteinExistence type="inferred from homology"/>
<feature type="domain" description="GST N-terminal" evidence="2">
    <location>
        <begin position="15"/>
        <end position="103"/>
    </location>
</feature>
<dbReference type="SUPFAM" id="SSF52833">
    <property type="entry name" value="Thioredoxin-like"/>
    <property type="match status" value="1"/>
</dbReference>
<evidence type="ECO:0000256" key="1">
    <source>
        <dbReference type="RuleBase" id="RU003494"/>
    </source>
</evidence>
<dbReference type="InterPro" id="IPR036249">
    <property type="entry name" value="Thioredoxin-like_sf"/>
</dbReference>
<gene>
    <name evidence="4" type="ORF">DES41_1011073</name>
</gene>
<organism evidence="4 5">
    <name type="scientific">Pseudorhodoferax soli</name>
    <dbReference type="NCBI Taxonomy" id="545864"/>
    <lineage>
        <taxon>Bacteria</taxon>
        <taxon>Pseudomonadati</taxon>
        <taxon>Pseudomonadota</taxon>
        <taxon>Betaproteobacteria</taxon>
        <taxon>Burkholderiales</taxon>
        <taxon>Comamonadaceae</taxon>
    </lineage>
</organism>
<dbReference type="Proteomes" id="UP000252884">
    <property type="component" value="Unassembled WGS sequence"/>
</dbReference>
<dbReference type="CDD" id="cd03048">
    <property type="entry name" value="GST_N_Ure2p_like"/>
    <property type="match status" value="1"/>
</dbReference>
<dbReference type="EMBL" id="QPJK01000001">
    <property type="protein sequence ID" value="RCW76467.1"/>
    <property type="molecule type" value="Genomic_DNA"/>
</dbReference>
<dbReference type="InterPro" id="IPR004045">
    <property type="entry name" value="Glutathione_S-Trfase_N"/>
</dbReference>
<feature type="domain" description="GST C-terminal" evidence="3">
    <location>
        <begin position="106"/>
        <end position="232"/>
    </location>
</feature>
<protein>
    <submittedName>
        <fullName evidence="4">GST-like protein</fullName>
    </submittedName>
</protein>
<dbReference type="CDD" id="cd10291">
    <property type="entry name" value="GST_C_YfcG_like"/>
    <property type="match status" value="1"/>
</dbReference>
<dbReference type="Gene3D" id="1.20.1050.10">
    <property type="match status" value="1"/>
</dbReference>
<dbReference type="InterPro" id="IPR040079">
    <property type="entry name" value="Glutathione_S-Trfase"/>
</dbReference>
<sequence>MPLHPLYKGAQGDKRAMIDLHYWPTPNGWKISILLEECGLPYRVLPVDIAAGAQFTPEFLAISPNNRIPAIVDHEPVGGGAPLALFESGAILQYLAEKTGRLLPTATAERYRVLQWVYWQVGGLGPMAGQNGHFLLYAAEKIPYAIDRYGAEVRRLYGVLDRQLASTGAYIAGDYSIADIATFPWAMTHKAQQLTLADFPHVKRWYAEVRARPQVQAGLAVGRELGRPSTSVSDEARRNLFRGTSAAATTAATKD</sequence>
<keyword evidence="5" id="KW-1185">Reference proteome</keyword>
<dbReference type="Pfam" id="PF02798">
    <property type="entry name" value="GST_N"/>
    <property type="match status" value="1"/>
</dbReference>
<dbReference type="InterPro" id="IPR036282">
    <property type="entry name" value="Glutathione-S-Trfase_C_sf"/>
</dbReference>
<dbReference type="FunFam" id="3.40.30.10:FF:000046">
    <property type="entry name" value="GSH-dependent disulfide bond oxidoreductase"/>
    <property type="match status" value="1"/>
</dbReference>